<evidence type="ECO:0000313" key="1">
    <source>
        <dbReference type="EMBL" id="MFC5543316.1"/>
    </source>
</evidence>
<name>A0ABW0RFD7_9BACL</name>
<evidence type="ECO:0000313" key="2">
    <source>
        <dbReference type="Proteomes" id="UP001595978"/>
    </source>
</evidence>
<proteinExistence type="predicted"/>
<keyword evidence="2" id="KW-1185">Reference proteome</keyword>
<organism evidence="1 2">
    <name type="scientific">Ureibacillus suwonensis</name>
    <dbReference type="NCBI Taxonomy" id="313007"/>
    <lineage>
        <taxon>Bacteria</taxon>
        <taxon>Bacillati</taxon>
        <taxon>Bacillota</taxon>
        <taxon>Bacilli</taxon>
        <taxon>Bacillales</taxon>
        <taxon>Caryophanaceae</taxon>
        <taxon>Ureibacillus</taxon>
    </lineage>
</organism>
<dbReference type="RefSeq" id="WP_390310692.1">
    <property type="nucleotide sequence ID" value="NZ_JBHSNQ010000193.1"/>
</dbReference>
<accession>A0ABW0RFD7</accession>
<sequence length="65" mass="7188">MVTREGFETVYTEDEISPLGRMLGTNYQDYALAGNNGEDALSPEELEKVLGREITPLADALKELI</sequence>
<protein>
    <submittedName>
        <fullName evidence="1">Uncharacterized protein</fullName>
    </submittedName>
</protein>
<dbReference type="Proteomes" id="UP001595978">
    <property type="component" value="Unassembled WGS sequence"/>
</dbReference>
<dbReference type="EMBL" id="JBHSNQ010000193">
    <property type="protein sequence ID" value="MFC5543316.1"/>
    <property type="molecule type" value="Genomic_DNA"/>
</dbReference>
<comment type="caution">
    <text evidence="1">The sequence shown here is derived from an EMBL/GenBank/DDBJ whole genome shotgun (WGS) entry which is preliminary data.</text>
</comment>
<reference evidence="2" key="1">
    <citation type="journal article" date="2019" name="Int. J. Syst. Evol. Microbiol.">
        <title>The Global Catalogue of Microorganisms (GCM) 10K type strain sequencing project: providing services to taxonomists for standard genome sequencing and annotation.</title>
        <authorList>
            <consortium name="The Broad Institute Genomics Platform"/>
            <consortium name="The Broad Institute Genome Sequencing Center for Infectious Disease"/>
            <person name="Wu L."/>
            <person name="Ma J."/>
        </authorList>
    </citation>
    <scope>NUCLEOTIDE SEQUENCE [LARGE SCALE GENOMIC DNA]</scope>
    <source>
        <strain evidence="2">CCUG 56331</strain>
    </source>
</reference>
<gene>
    <name evidence="1" type="ORF">ACFPOH_16520</name>
</gene>